<dbReference type="Proteomes" id="UP000195557">
    <property type="component" value="Unassembled WGS sequence"/>
</dbReference>
<feature type="compositionally biased region" description="Basic and acidic residues" evidence="1">
    <location>
        <begin position="146"/>
        <end position="164"/>
    </location>
</feature>
<feature type="region of interest" description="Disordered" evidence="1">
    <location>
        <begin position="1"/>
        <end position="20"/>
    </location>
</feature>
<evidence type="ECO:0000256" key="1">
    <source>
        <dbReference type="SAM" id="MobiDB-lite"/>
    </source>
</evidence>
<accession>A0A1Y5ILD4</accession>
<sequence>MKDFNNAKRSSHASSSSLPPHRRAENALLIFFLVFLEYLGSWRDRSLRSFHPYRRQRTASSLDAVPQCRPFALGFRGQRAPFRAPPREPSLPLPWRRFPQLASPPRRLSFRLRFVLAQPSPARRLPGETYQVVAFAERPLRTHSTAHPEWRPPSRPARETERRSSRGFANRTRFVLRPPPWRCFA</sequence>
<name>A0A1Y5ILD4_OSTTA</name>
<gene>
    <name evidence="2" type="ORF">BE221DRAFT_70680</name>
</gene>
<evidence type="ECO:0000313" key="2">
    <source>
        <dbReference type="EMBL" id="OUS47765.1"/>
    </source>
</evidence>
<protein>
    <submittedName>
        <fullName evidence="2">Uncharacterized protein</fullName>
    </submittedName>
</protein>
<dbReference type="AlphaFoldDB" id="A0A1Y5ILD4"/>
<dbReference type="EMBL" id="KZ155776">
    <property type="protein sequence ID" value="OUS47765.1"/>
    <property type="molecule type" value="Genomic_DNA"/>
</dbReference>
<organism evidence="2">
    <name type="scientific">Ostreococcus tauri</name>
    <name type="common">Marine green alga</name>
    <dbReference type="NCBI Taxonomy" id="70448"/>
    <lineage>
        <taxon>Eukaryota</taxon>
        <taxon>Viridiplantae</taxon>
        <taxon>Chlorophyta</taxon>
        <taxon>Mamiellophyceae</taxon>
        <taxon>Mamiellales</taxon>
        <taxon>Bathycoccaceae</taxon>
        <taxon>Ostreococcus</taxon>
    </lineage>
</organism>
<proteinExistence type="predicted"/>
<reference evidence="2" key="1">
    <citation type="submission" date="2017-04" db="EMBL/GenBank/DDBJ databases">
        <title>Population genomics of picophytoplankton unveils novel chromosome hypervariability.</title>
        <authorList>
            <consortium name="DOE Joint Genome Institute"/>
            <person name="Blanc-Mathieu R."/>
            <person name="Krasovec M."/>
            <person name="Hebrard M."/>
            <person name="Yau S."/>
            <person name="Desgranges E."/>
            <person name="Martin J."/>
            <person name="Schackwitz W."/>
            <person name="Kuo A."/>
            <person name="Salin G."/>
            <person name="Donnadieu C."/>
            <person name="Desdevises Y."/>
            <person name="Sanchez-Ferandin S."/>
            <person name="Moreau H."/>
            <person name="Rivals E."/>
            <person name="Grigoriev I.V."/>
            <person name="Grimsley N."/>
            <person name="Eyre-Walker A."/>
            <person name="Piganeau G."/>
        </authorList>
    </citation>
    <scope>NUCLEOTIDE SEQUENCE [LARGE SCALE GENOMIC DNA]</scope>
    <source>
        <strain evidence="2">RCC 1115</strain>
    </source>
</reference>
<feature type="region of interest" description="Disordered" evidence="1">
    <location>
        <begin position="143"/>
        <end position="166"/>
    </location>
</feature>